<evidence type="ECO:0000256" key="5">
    <source>
        <dbReference type="SAM" id="MobiDB-lite"/>
    </source>
</evidence>
<dbReference type="CDD" id="cd00167">
    <property type="entry name" value="SANT"/>
    <property type="match status" value="2"/>
</dbReference>
<protein>
    <submittedName>
        <fullName evidence="8">Uncharacterized protein</fullName>
    </submittedName>
</protein>
<dbReference type="FunFam" id="1.10.10.60:FF:000001">
    <property type="entry name" value="MYB-related transcription factor"/>
    <property type="match status" value="1"/>
</dbReference>
<keyword evidence="4" id="KW-0539">Nucleus</keyword>
<dbReference type="Gene3D" id="1.10.10.60">
    <property type="entry name" value="Homeodomain-like"/>
    <property type="match status" value="2"/>
</dbReference>
<dbReference type="AlphaFoldDB" id="A0A8T2TE04"/>
<feature type="domain" description="HTH myb-type" evidence="7">
    <location>
        <begin position="17"/>
        <end position="69"/>
    </location>
</feature>
<evidence type="ECO:0000256" key="2">
    <source>
        <dbReference type="ARBA" id="ARBA00022737"/>
    </source>
</evidence>
<keyword evidence="2" id="KW-0677">Repeat</keyword>
<name>A0A8T2TE04_CERRI</name>
<accession>A0A8T2TE04</accession>
<dbReference type="SMART" id="SM00717">
    <property type="entry name" value="SANT"/>
    <property type="match status" value="2"/>
</dbReference>
<evidence type="ECO:0000259" key="6">
    <source>
        <dbReference type="PROSITE" id="PS50090"/>
    </source>
</evidence>
<dbReference type="SUPFAM" id="SSF46689">
    <property type="entry name" value="Homeodomain-like"/>
    <property type="match status" value="1"/>
</dbReference>
<comment type="subcellular location">
    <subcellularLocation>
        <location evidence="1">Nucleus</location>
    </subcellularLocation>
</comment>
<evidence type="ECO:0000256" key="1">
    <source>
        <dbReference type="ARBA" id="ARBA00004123"/>
    </source>
</evidence>
<keyword evidence="9" id="KW-1185">Reference proteome</keyword>
<evidence type="ECO:0000256" key="4">
    <source>
        <dbReference type="ARBA" id="ARBA00023242"/>
    </source>
</evidence>
<dbReference type="InterPro" id="IPR015495">
    <property type="entry name" value="Myb_TF_plants"/>
</dbReference>
<evidence type="ECO:0000313" key="9">
    <source>
        <dbReference type="Proteomes" id="UP000825935"/>
    </source>
</evidence>
<dbReference type="InterPro" id="IPR009057">
    <property type="entry name" value="Homeodomain-like_sf"/>
</dbReference>
<feature type="domain" description="Myb-like" evidence="6">
    <location>
        <begin position="70"/>
        <end position="121"/>
    </location>
</feature>
<evidence type="ECO:0000256" key="3">
    <source>
        <dbReference type="ARBA" id="ARBA00023125"/>
    </source>
</evidence>
<comment type="caution">
    <text evidence="8">The sequence shown here is derived from an EMBL/GenBank/DDBJ whole genome shotgun (WGS) entry which is preliminary data.</text>
</comment>
<dbReference type="PANTHER" id="PTHR10641">
    <property type="entry name" value="MYB FAMILY TRANSCRIPTION FACTOR"/>
    <property type="match status" value="1"/>
</dbReference>
<dbReference type="GO" id="GO:0003677">
    <property type="term" value="F:DNA binding"/>
    <property type="evidence" value="ECO:0007669"/>
    <property type="project" value="UniProtKB-KW"/>
</dbReference>
<dbReference type="PANTHER" id="PTHR10641:SF586">
    <property type="entry name" value="TRANSCRIPTION FACTOR MYB16"/>
    <property type="match status" value="1"/>
</dbReference>
<feature type="domain" description="Myb-like" evidence="6">
    <location>
        <begin position="16"/>
        <end position="69"/>
    </location>
</feature>
<dbReference type="EMBL" id="CM035418">
    <property type="protein sequence ID" value="KAH7421517.1"/>
    <property type="molecule type" value="Genomic_DNA"/>
</dbReference>
<dbReference type="OrthoDB" id="2143914at2759"/>
<gene>
    <name evidence="8" type="ORF">KP509_13G061300</name>
</gene>
<reference evidence="8" key="1">
    <citation type="submission" date="2021-08" db="EMBL/GenBank/DDBJ databases">
        <title>WGS assembly of Ceratopteris richardii.</title>
        <authorList>
            <person name="Marchant D.B."/>
            <person name="Chen G."/>
            <person name="Jenkins J."/>
            <person name="Shu S."/>
            <person name="Leebens-Mack J."/>
            <person name="Grimwood J."/>
            <person name="Schmutz J."/>
            <person name="Soltis P."/>
            <person name="Soltis D."/>
            <person name="Chen Z.-H."/>
        </authorList>
    </citation>
    <scope>NUCLEOTIDE SEQUENCE</scope>
    <source>
        <strain evidence="8">Whitten #5841</strain>
        <tissue evidence="8">Leaf</tissue>
    </source>
</reference>
<sequence>MRAAMSQSTPFDEKEPPELRKGAWTAEEDKKLAEFIEKNKGHGSWRTLPQRAGLQRCGKSCRLRWTNYLRPNIKRGNFSVDEENTIARLHGLLGNNRWATIASHLPGRTDNEVKNHWNTHLRKRLARIAISNVIQNRSHQLYRHSPATSSFSLIQSRYQNLLCSAIAPASLSNSYAPRIADDILGQIIQQDSDRNVPANDSTQPRSSCASFPDNSFVTHMAQWELARLEAEARLANPSKKLALSLPPLLSHKQTTFRAGYTRDSKFMAPHSSSALRFACCTITDSISSADTRCVMSPSGSPKIVDQPFSQPLVVQEYGYTSADPQQDDSISSHVFNTCSSSDKKENIISNIQIVSTSYRIGEEDLHGVGTNTDSGEASHPGSEVYDRPIKRRFLERDICSPPIETHYFPPVLPNEVLNEMSPLASASNCHQYGEKTLPMFNLDDLRVPPSPNLSSESASSFWCNLVHEYSTGALPSSTL</sequence>
<dbReference type="Pfam" id="PF00249">
    <property type="entry name" value="Myb_DNA-binding"/>
    <property type="match status" value="2"/>
</dbReference>
<keyword evidence="3" id="KW-0238">DNA-binding</keyword>
<dbReference type="InterPro" id="IPR001005">
    <property type="entry name" value="SANT/Myb"/>
</dbReference>
<feature type="compositionally biased region" description="Basic and acidic residues" evidence="5">
    <location>
        <begin position="11"/>
        <end position="23"/>
    </location>
</feature>
<proteinExistence type="predicted"/>
<dbReference type="GO" id="GO:0005634">
    <property type="term" value="C:nucleus"/>
    <property type="evidence" value="ECO:0007669"/>
    <property type="project" value="UniProtKB-SubCell"/>
</dbReference>
<evidence type="ECO:0000313" key="8">
    <source>
        <dbReference type="EMBL" id="KAH7421517.1"/>
    </source>
</evidence>
<dbReference type="PROSITE" id="PS51294">
    <property type="entry name" value="HTH_MYB"/>
    <property type="match status" value="2"/>
</dbReference>
<feature type="compositionally biased region" description="Polar residues" evidence="5">
    <location>
        <begin position="1"/>
        <end position="10"/>
    </location>
</feature>
<evidence type="ECO:0000259" key="7">
    <source>
        <dbReference type="PROSITE" id="PS51294"/>
    </source>
</evidence>
<dbReference type="Proteomes" id="UP000825935">
    <property type="component" value="Chromosome 13"/>
</dbReference>
<dbReference type="PROSITE" id="PS50090">
    <property type="entry name" value="MYB_LIKE"/>
    <property type="match status" value="2"/>
</dbReference>
<organism evidence="8 9">
    <name type="scientific">Ceratopteris richardii</name>
    <name type="common">Triangle waterfern</name>
    <dbReference type="NCBI Taxonomy" id="49495"/>
    <lineage>
        <taxon>Eukaryota</taxon>
        <taxon>Viridiplantae</taxon>
        <taxon>Streptophyta</taxon>
        <taxon>Embryophyta</taxon>
        <taxon>Tracheophyta</taxon>
        <taxon>Polypodiopsida</taxon>
        <taxon>Polypodiidae</taxon>
        <taxon>Polypodiales</taxon>
        <taxon>Pteridineae</taxon>
        <taxon>Pteridaceae</taxon>
        <taxon>Parkerioideae</taxon>
        <taxon>Ceratopteris</taxon>
    </lineage>
</organism>
<dbReference type="InterPro" id="IPR017930">
    <property type="entry name" value="Myb_dom"/>
</dbReference>
<feature type="region of interest" description="Disordered" evidence="5">
    <location>
        <begin position="1"/>
        <end position="23"/>
    </location>
</feature>
<feature type="domain" description="HTH myb-type" evidence="7">
    <location>
        <begin position="70"/>
        <end position="125"/>
    </location>
</feature>